<evidence type="ECO:0000256" key="1">
    <source>
        <dbReference type="SAM" id="MobiDB-lite"/>
    </source>
</evidence>
<accession>A0A4Q8LUN3</accession>
<dbReference type="EMBL" id="SHMF01000002">
    <property type="protein sequence ID" value="TAA35732.1"/>
    <property type="molecule type" value="Genomic_DNA"/>
</dbReference>
<proteinExistence type="predicted"/>
<feature type="region of interest" description="Disordered" evidence="1">
    <location>
        <begin position="15"/>
        <end position="62"/>
    </location>
</feature>
<feature type="compositionally biased region" description="Low complexity" evidence="1">
    <location>
        <begin position="41"/>
        <end position="62"/>
    </location>
</feature>
<name>A0A4Q8LUN3_9GAMM</name>
<reference evidence="2 3" key="1">
    <citation type="submission" date="2019-02" db="EMBL/GenBank/DDBJ databases">
        <title>WGS of Pseudoxanthomonas species novum from clinical isolates.</title>
        <authorList>
            <person name="Bernier A.-M."/>
            <person name="Bernard K."/>
            <person name="Vachon A."/>
        </authorList>
    </citation>
    <scope>NUCLEOTIDE SEQUENCE [LARGE SCALE GENOMIC DNA]</scope>
    <source>
        <strain evidence="2 3">NML140781</strain>
    </source>
</reference>
<evidence type="ECO:0000313" key="2">
    <source>
        <dbReference type="EMBL" id="TAA35732.1"/>
    </source>
</evidence>
<comment type="caution">
    <text evidence="2">The sequence shown here is derived from an EMBL/GenBank/DDBJ whole genome shotgun (WGS) entry which is preliminary data.</text>
</comment>
<dbReference type="AlphaFoldDB" id="A0A4Q8LUN3"/>
<dbReference type="Proteomes" id="UP000292087">
    <property type="component" value="Unassembled WGS sequence"/>
</dbReference>
<sequence length="77" mass="8243">MGARRCRPCWANLEKRHEHRRRHPDGLPGRRAGPAGRGAGRCRPGARSGAGRARGAAAAPGRACAHLACRRARRTGD</sequence>
<organism evidence="2 3">
    <name type="scientific">Pseudoxanthomonas winnipegensis</name>
    <dbReference type="NCBI Taxonomy" id="2480810"/>
    <lineage>
        <taxon>Bacteria</taxon>
        <taxon>Pseudomonadati</taxon>
        <taxon>Pseudomonadota</taxon>
        <taxon>Gammaproteobacteria</taxon>
        <taxon>Lysobacterales</taxon>
        <taxon>Lysobacteraceae</taxon>
        <taxon>Pseudoxanthomonas</taxon>
    </lineage>
</organism>
<protein>
    <submittedName>
        <fullName evidence="2">Uncharacterized protein</fullName>
    </submittedName>
</protein>
<gene>
    <name evidence="2" type="ORF">EA656_08640</name>
</gene>
<evidence type="ECO:0000313" key="3">
    <source>
        <dbReference type="Proteomes" id="UP000292087"/>
    </source>
</evidence>